<dbReference type="Gramene" id="EME26280">
    <property type="protein sequence ID" value="EME26280"/>
    <property type="gene ID" value="Gasu_60840"/>
</dbReference>
<dbReference type="AlphaFoldDB" id="M2WR50"/>
<dbReference type="GeneID" id="17085264"/>
<dbReference type="KEGG" id="gsl:Gasu_60840"/>
<dbReference type="GO" id="GO:0016020">
    <property type="term" value="C:membrane"/>
    <property type="evidence" value="ECO:0007669"/>
    <property type="project" value="InterPro"/>
</dbReference>
<proteinExistence type="predicted"/>
<evidence type="ECO:0000256" key="2">
    <source>
        <dbReference type="ARBA" id="ARBA00022679"/>
    </source>
</evidence>
<dbReference type="GO" id="GO:0005975">
    <property type="term" value="P:carbohydrate metabolic process"/>
    <property type="evidence" value="ECO:0007669"/>
    <property type="project" value="InterPro"/>
</dbReference>
<dbReference type="EMBL" id="KB454555">
    <property type="protein sequence ID" value="EME26280.1"/>
    <property type="molecule type" value="Genomic_DNA"/>
</dbReference>
<evidence type="ECO:0008006" key="5">
    <source>
        <dbReference type="Google" id="ProtNLM"/>
    </source>
</evidence>
<evidence type="ECO:0000313" key="3">
    <source>
        <dbReference type="EMBL" id="EME26280.1"/>
    </source>
</evidence>
<dbReference type="Pfam" id="PF01531">
    <property type="entry name" value="Glyco_transf_11"/>
    <property type="match status" value="1"/>
</dbReference>
<reference evidence="4" key="1">
    <citation type="journal article" date="2013" name="Science">
        <title>Gene transfer from bacteria and archaea facilitated evolution of an extremophilic eukaryote.</title>
        <authorList>
            <person name="Schonknecht G."/>
            <person name="Chen W.H."/>
            <person name="Ternes C.M."/>
            <person name="Barbier G.G."/>
            <person name="Shrestha R.P."/>
            <person name="Stanke M."/>
            <person name="Brautigam A."/>
            <person name="Baker B.J."/>
            <person name="Banfield J.F."/>
            <person name="Garavito R.M."/>
            <person name="Carr K."/>
            <person name="Wilkerson C."/>
            <person name="Rensing S.A."/>
            <person name="Gagneul D."/>
            <person name="Dickenson N.E."/>
            <person name="Oesterhelt C."/>
            <person name="Lercher M.J."/>
            <person name="Weber A.P."/>
        </authorList>
    </citation>
    <scope>NUCLEOTIDE SEQUENCE [LARGE SCALE GENOMIC DNA]</scope>
    <source>
        <strain evidence="4">074W</strain>
    </source>
</reference>
<keyword evidence="4" id="KW-1185">Reference proteome</keyword>
<protein>
    <recommendedName>
        <fullName evidence="5">Alpha-1,2-fucosyltransferase</fullName>
    </recommendedName>
</protein>
<sequence length="568" mass="65945">MLQPLSFGDGRSERDWAISKQQQGKSVLNNNEFHQLWKRIFGWAVTLPELCFHCCRYLTQCFDFSPFAIEKLNTGAESTQHAREHFQNSVSEYYGCFPPDWKRNVSLPTSSTWTNSGFGRSILWEDDCLSPFVVTASSNDKISSCVGGDVEASYHHSSSLEKQGFQYNKKTEISLGRIFELGSLHFVGYSDSYSGVHSYCGPPLLTMSCLGELGRFGNQLFQYMFLKCCALVHHTSVQTPPWIGESLFALKDDRISVKLPLAVESSHMKANSILTDKLTEYIKSTSTEKHIVEIEPNVLEKDTKKDLVNVDIWGWFQWHTSYYRPFRSYIYSLFRVNPDLKEYLDMEISKKLCPLDGSVTLVGIHIRLGDYKDITASSFAYCAPVSWYLEWLEHIWPQLKNPVLFVASDEINQVEKYFWQYQPKTCHSLGIHMPRTYASVEADFFPDWYILTMCDVLAISNSTFSFTSCLLNQRTNPRFCRAHYLYRITEIDIWNTDPIIHRELSSAFWKRTWDSLFLLYQQQGTLELLRSIFWGLPLYSIRSLLIDVVLGLRRLYWNSLLRKWFGSE</sequence>
<gene>
    <name evidence="3" type="ORF">Gasu_60840</name>
</gene>
<dbReference type="InterPro" id="IPR002516">
    <property type="entry name" value="Glyco_trans_11"/>
</dbReference>
<keyword evidence="2" id="KW-0808">Transferase</keyword>
<dbReference type="PANTHER" id="PTHR11927">
    <property type="entry name" value="GALACTOSIDE 2-L-FUCOSYLTRANSFERASE"/>
    <property type="match status" value="1"/>
</dbReference>
<dbReference type="Proteomes" id="UP000030680">
    <property type="component" value="Unassembled WGS sequence"/>
</dbReference>
<dbReference type="Gene3D" id="3.40.50.11350">
    <property type="match status" value="1"/>
</dbReference>
<dbReference type="GO" id="GO:0008107">
    <property type="term" value="F:galactoside 2-alpha-L-fucosyltransferase activity"/>
    <property type="evidence" value="ECO:0007669"/>
    <property type="project" value="InterPro"/>
</dbReference>
<organism evidence="3 4">
    <name type="scientific">Galdieria sulphuraria</name>
    <name type="common">Red alga</name>
    <dbReference type="NCBI Taxonomy" id="130081"/>
    <lineage>
        <taxon>Eukaryota</taxon>
        <taxon>Rhodophyta</taxon>
        <taxon>Bangiophyceae</taxon>
        <taxon>Galdieriales</taxon>
        <taxon>Galdieriaceae</taxon>
        <taxon>Galdieria</taxon>
    </lineage>
</organism>
<evidence type="ECO:0000313" key="4">
    <source>
        <dbReference type="Proteomes" id="UP000030680"/>
    </source>
</evidence>
<accession>M2WR50</accession>
<evidence type="ECO:0000256" key="1">
    <source>
        <dbReference type="ARBA" id="ARBA00022676"/>
    </source>
</evidence>
<name>M2WR50_GALSU</name>
<dbReference type="OrthoDB" id="3226at2759"/>
<dbReference type="PANTHER" id="PTHR11927:SF9">
    <property type="entry name" value="L-FUCOSYLTRANSFERASE"/>
    <property type="match status" value="1"/>
</dbReference>
<dbReference type="CDD" id="cd11301">
    <property type="entry name" value="Fut1_Fut2_like"/>
    <property type="match status" value="1"/>
</dbReference>
<dbReference type="RefSeq" id="XP_005702800.1">
    <property type="nucleotide sequence ID" value="XM_005702743.1"/>
</dbReference>
<keyword evidence="1" id="KW-0328">Glycosyltransferase</keyword>